<evidence type="ECO:0000313" key="2">
    <source>
        <dbReference type="EMBL" id="ETW01631.1"/>
    </source>
</evidence>
<evidence type="ECO:0008006" key="3">
    <source>
        <dbReference type="Google" id="ProtNLM"/>
    </source>
</evidence>
<dbReference type="PANTHER" id="PTHR37558">
    <property type="entry name" value="HTH CENPB-TYPE DOMAIN-CONTAINING PROTEIN"/>
    <property type="match status" value="1"/>
</dbReference>
<gene>
    <name evidence="2" type="ORF">H310_06262</name>
</gene>
<organism evidence="2">
    <name type="scientific">Aphanomyces invadans</name>
    <dbReference type="NCBI Taxonomy" id="157072"/>
    <lineage>
        <taxon>Eukaryota</taxon>
        <taxon>Sar</taxon>
        <taxon>Stramenopiles</taxon>
        <taxon>Oomycota</taxon>
        <taxon>Saprolegniomycetes</taxon>
        <taxon>Saprolegniales</taxon>
        <taxon>Verrucalvaceae</taxon>
        <taxon>Aphanomyces</taxon>
    </lineage>
</organism>
<name>A0A024U5D2_9STRA</name>
<reference evidence="2" key="1">
    <citation type="submission" date="2013-12" db="EMBL/GenBank/DDBJ databases">
        <title>The Genome Sequence of Aphanomyces invadans NJM9701.</title>
        <authorList>
            <consortium name="The Broad Institute Genomics Platform"/>
            <person name="Russ C."/>
            <person name="Tyler B."/>
            <person name="van West P."/>
            <person name="Dieguez-Uribeondo J."/>
            <person name="Young S.K."/>
            <person name="Zeng Q."/>
            <person name="Gargeya S."/>
            <person name="Fitzgerald M."/>
            <person name="Abouelleil A."/>
            <person name="Alvarado L."/>
            <person name="Chapman S.B."/>
            <person name="Gainer-Dewar J."/>
            <person name="Goldberg J."/>
            <person name="Griggs A."/>
            <person name="Gujja S."/>
            <person name="Hansen M."/>
            <person name="Howarth C."/>
            <person name="Imamovic A."/>
            <person name="Ireland A."/>
            <person name="Larimer J."/>
            <person name="McCowan C."/>
            <person name="Murphy C."/>
            <person name="Pearson M."/>
            <person name="Poon T.W."/>
            <person name="Priest M."/>
            <person name="Roberts A."/>
            <person name="Saif S."/>
            <person name="Shea T."/>
            <person name="Sykes S."/>
            <person name="Wortman J."/>
            <person name="Nusbaum C."/>
            <person name="Birren B."/>
        </authorList>
    </citation>
    <scope>NUCLEOTIDE SEQUENCE [LARGE SCALE GENOMIC DNA]</scope>
    <source>
        <strain evidence="2">NJM9701</strain>
    </source>
</reference>
<dbReference type="EMBL" id="KI913962">
    <property type="protein sequence ID" value="ETW01631.1"/>
    <property type="molecule type" value="Genomic_DNA"/>
</dbReference>
<dbReference type="VEuPathDB" id="FungiDB:H310_06262"/>
<dbReference type="eggNOG" id="ENOG502S9PT">
    <property type="taxonomic scope" value="Eukaryota"/>
</dbReference>
<dbReference type="AlphaFoldDB" id="A0A024U5D2"/>
<feature type="region of interest" description="Disordered" evidence="1">
    <location>
        <begin position="137"/>
        <end position="160"/>
    </location>
</feature>
<dbReference type="GeneID" id="20083312"/>
<accession>A0A024U5D2</accession>
<dbReference type="RefSeq" id="XP_008869479.1">
    <property type="nucleotide sequence ID" value="XM_008871257.1"/>
</dbReference>
<proteinExistence type="predicted"/>
<sequence length="226" mass="25642">MTTPVKKRRVFTEREDVLLLTQVSVEMLFLARRGKIMDVWDSVARNLATIGEFDRPQFDGKKAQARFIILLRDHRDNNNASRRASGAAENVTEKTILLDDLCNQADEAKQEVGRRMTQEIEEASNVEENGAIAREEAMKSQGKRKAKDEDDESSGGGGGKMLKVLSLMNESNKSELELRRLMFEKEMEERTKDSEAQLQHVQMQAQQVQMLQSTLTTLLTALVNKL</sequence>
<dbReference type="PANTHER" id="PTHR37558:SF1">
    <property type="entry name" value="HTH CENPB-TYPE DOMAIN-CONTAINING PROTEIN"/>
    <property type="match status" value="1"/>
</dbReference>
<evidence type="ECO:0000256" key="1">
    <source>
        <dbReference type="SAM" id="MobiDB-lite"/>
    </source>
</evidence>
<protein>
    <recommendedName>
        <fullName evidence="3">Myb/SANT-like domain-containing protein</fullName>
    </recommendedName>
</protein>